<dbReference type="GO" id="GO:0010181">
    <property type="term" value="F:FMN binding"/>
    <property type="evidence" value="ECO:0007669"/>
    <property type="project" value="InterPro"/>
</dbReference>
<gene>
    <name evidence="2" type="ORF">A4H02_02670</name>
</gene>
<dbReference type="GO" id="GO:0016020">
    <property type="term" value="C:membrane"/>
    <property type="evidence" value="ECO:0007669"/>
    <property type="project" value="InterPro"/>
</dbReference>
<feature type="domain" description="FMN-binding" evidence="1">
    <location>
        <begin position="161"/>
        <end position="256"/>
    </location>
</feature>
<dbReference type="Proteomes" id="UP000094570">
    <property type="component" value="Unassembled WGS sequence"/>
</dbReference>
<evidence type="ECO:0000259" key="1">
    <source>
        <dbReference type="SMART" id="SM00900"/>
    </source>
</evidence>
<sequence length="259" mass="29692">MEVDVMRRTYDERLTVRHLFAFLIVLAVILTVSATTRVYKDGTFSGFSQGDRYGYVKVEVTVKNDKIENVKIWEYDGLGIEKLPETYGKRFPTLFEMHKEMVKRIVSKNTWDVDVYTGATISSNKVREAVKFALERAKAQESKHKYFDGTFMGTSNVTARGYGIAWVTIKDDKIINVVLEETRPKTQDGKTVLDEAGRPVFELKPADYQWQAYHEAKREMPKRFIEKQSTKVDVYTGATSSSRNWIQAVEKALEAASTK</sequence>
<name>A0A1E3G3F2_9BACT</name>
<feature type="domain" description="FMN-binding" evidence="1">
    <location>
        <begin position="54"/>
        <end position="137"/>
    </location>
</feature>
<evidence type="ECO:0000313" key="3">
    <source>
        <dbReference type="Proteomes" id="UP000094570"/>
    </source>
</evidence>
<evidence type="ECO:0000313" key="2">
    <source>
        <dbReference type="EMBL" id="ODN30795.1"/>
    </source>
</evidence>
<dbReference type="STRING" id="1008305.A4H02_02670"/>
<organism evidence="2 3">
    <name type="scientific">Fervidobacterium thailandense</name>
    <dbReference type="NCBI Taxonomy" id="1008305"/>
    <lineage>
        <taxon>Bacteria</taxon>
        <taxon>Thermotogati</taxon>
        <taxon>Thermotogota</taxon>
        <taxon>Thermotogae</taxon>
        <taxon>Thermotogales</taxon>
        <taxon>Fervidobacteriaceae</taxon>
        <taxon>Fervidobacterium</taxon>
    </lineage>
</organism>
<keyword evidence="3" id="KW-1185">Reference proteome</keyword>
<dbReference type="SMART" id="SM00900">
    <property type="entry name" value="FMN_bind"/>
    <property type="match status" value="2"/>
</dbReference>
<dbReference type="Pfam" id="PF04205">
    <property type="entry name" value="FMN_bind"/>
    <property type="match status" value="2"/>
</dbReference>
<reference evidence="3" key="1">
    <citation type="submission" date="2016-04" db="EMBL/GenBank/DDBJ databases">
        <title>The genome sequence project of a novel Fervidobacterium isolate from a hot spring in Thailand.</title>
        <authorList>
            <person name="Gonzalez J.M."/>
            <person name="Cuecas A."/>
            <person name="Kanoksilapatham W."/>
        </authorList>
    </citation>
    <scope>NUCLEOTIDE SEQUENCE [LARGE SCALE GENOMIC DNA]</scope>
    <source>
        <strain evidence="3">FC2004</strain>
    </source>
</reference>
<comment type="caution">
    <text evidence="2">The sequence shown here is derived from an EMBL/GenBank/DDBJ whole genome shotgun (WGS) entry which is preliminary data.</text>
</comment>
<dbReference type="InterPro" id="IPR007329">
    <property type="entry name" value="FMN-bd"/>
</dbReference>
<protein>
    <recommendedName>
        <fullName evidence="1">FMN-binding domain-containing protein</fullName>
    </recommendedName>
</protein>
<accession>A0A1E3G3F2</accession>
<dbReference type="EMBL" id="LWAF01000003">
    <property type="protein sequence ID" value="ODN30795.1"/>
    <property type="molecule type" value="Genomic_DNA"/>
</dbReference>
<dbReference type="Gene3D" id="3.90.1010.20">
    <property type="match status" value="2"/>
</dbReference>
<dbReference type="AlphaFoldDB" id="A0A1E3G3F2"/>
<proteinExistence type="predicted"/>